<evidence type="ECO:0000313" key="1">
    <source>
        <dbReference type="EMBL" id="UPM55520.1"/>
    </source>
</evidence>
<keyword evidence="2" id="KW-1185">Reference proteome</keyword>
<reference evidence="1 2" key="1">
    <citation type="submission" date="2022-04" db="EMBL/GenBank/DDBJ databases">
        <title>Mechanism of arsenic methylation and mitigation arsenic toxicity by Bacillus sp. LH14 from an Arsenic-Contaminated Paddy Soil.</title>
        <authorList>
            <person name="Wang D."/>
        </authorList>
    </citation>
    <scope>NUCLEOTIDE SEQUENCE [LARGE SCALE GENOMIC DNA]</scope>
    <source>
        <strain evidence="1 2">LH14</strain>
    </source>
</reference>
<dbReference type="RefSeq" id="WP_248268530.1">
    <property type="nucleotide sequence ID" value="NZ_CP096034.1"/>
</dbReference>
<name>A0ABY4JT70_9BACI</name>
<evidence type="ECO:0000313" key="2">
    <source>
        <dbReference type="Proteomes" id="UP000830639"/>
    </source>
</evidence>
<proteinExistence type="predicted"/>
<gene>
    <name evidence="1" type="ORF">MY490_06705</name>
</gene>
<sequence length="153" mass="17916">MTQYHFISSPIPLKDGKFGDNPISPNVYANELDFTHLYMERNYDSEEKKIFSFSKHFKYKHQVCMMSQQVPLKGEKQITPEGEKCLKILYEYIKEAVNESGVIEFFASWNSEEDHPISQIRQISLTDLKSPRDLIIAEREFIIIYKDEKASPS</sequence>
<dbReference type="Proteomes" id="UP000830639">
    <property type="component" value="Chromosome"/>
</dbReference>
<protein>
    <submittedName>
        <fullName evidence="1">Uncharacterized protein</fullName>
    </submittedName>
</protein>
<accession>A0ABY4JT70</accession>
<organism evidence="1 2">
    <name type="scientific">Gottfriedia acidiceleris</name>
    <dbReference type="NCBI Taxonomy" id="371036"/>
    <lineage>
        <taxon>Bacteria</taxon>
        <taxon>Bacillati</taxon>
        <taxon>Bacillota</taxon>
        <taxon>Bacilli</taxon>
        <taxon>Bacillales</taxon>
        <taxon>Bacillaceae</taxon>
        <taxon>Gottfriedia</taxon>
    </lineage>
</organism>
<dbReference type="EMBL" id="CP096034">
    <property type="protein sequence ID" value="UPM55520.1"/>
    <property type="molecule type" value="Genomic_DNA"/>
</dbReference>